<dbReference type="GO" id="GO:0051480">
    <property type="term" value="P:regulation of cytosolic calcium ion concentration"/>
    <property type="evidence" value="ECO:0007669"/>
    <property type="project" value="TreeGrafter"/>
</dbReference>
<name>A0A3P6SFV9_LITSI</name>
<feature type="transmembrane region" description="Helical" evidence="5">
    <location>
        <begin position="416"/>
        <end position="437"/>
    </location>
</feature>
<evidence type="ECO:0000256" key="1">
    <source>
        <dbReference type="ARBA" id="ARBA00022448"/>
    </source>
</evidence>
<accession>A0A3P6SFV9</accession>
<feature type="transmembrane region" description="Helical" evidence="5">
    <location>
        <begin position="338"/>
        <end position="357"/>
    </location>
</feature>
<dbReference type="PANTHER" id="PTHR10117">
    <property type="entry name" value="TRANSIENT RECEPTOR POTENTIAL CHANNEL"/>
    <property type="match status" value="1"/>
</dbReference>
<keyword evidence="1" id="KW-0813">Transport</keyword>
<protein>
    <recommendedName>
        <fullName evidence="6">Transient receptor ion channel domain-containing protein</fullName>
    </recommendedName>
</protein>
<dbReference type="Pfam" id="PF08344">
    <property type="entry name" value="TRP_2"/>
    <property type="match status" value="1"/>
</dbReference>
<evidence type="ECO:0000256" key="3">
    <source>
        <dbReference type="ARBA" id="ARBA00023065"/>
    </source>
</evidence>
<dbReference type="Gene3D" id="1.25.40.20">
    <property type="entry name" value="Ankyrin repeat-containing domain"/>
    <property type="match status" value="1"/>
</dbReference>
<feature type="transmembrane region" description="Helical" evidence="5">
    <location>
        <begin position="307"/>
        <end position="326"/>
    </location>
</feature>
<gene>
    <name evidence="7" type="ORF">NLS_LOCUS1149</name>
</gene>
<evidence type="ECO:0000256" key="2">
    <source>
        <dbReference type="ARBA" id="ARBA00022737"/>
    </source>
</evidence>
<feature type="transmembrane region" description="Helical" evidence="5">
    <location>
        <begin position="483"/>
        <end position="504"/>
    </location>
</feature>
<dbReference type="PANTHER" id="PTHR10117:SF50">
    <property type="entry name" value="ANK_REP_REGION DOMAIN-CONTAINING PROTEIN"/>
    <property type="match status" value="1"/>
</dbReference>
<dbReference type="PRINTS" id="PR01097">
    <property type="entry name" value="TRNSRECEPTRP"/>
</dbReference>
<evidence type="ECO:0000313" key="7">
    <source>
        <dbReference type="EMBL" id="VDK70559.1"/>
    </source>
</evidence>
<feature type="transmembrane region" description="Helical" evidence="5">
    <location>
        <begin position="449"/>
        <end position="471"/>
    </location>
</feature>
<dbReference type="InterPro" id="IPR013555">
    <property type="entry name" value="TRP_dom"/>
</dbReference>
<dbReference type="GO" id="GO:0034703">
    <property type="term" value="C:cation channel complex"/>
    <property type="evidence" value="ECO:0007669"/>
    <property type="project" value="TreeGrafter"/>
</dbReference>
<keyword evidence="4" id="KW-0407">Ion channel</keyword>
<dbReference type="OrthoDB" id="2373987at2759"/>
<dbReference type="OMA" id="LLEPWNM"/>
<keyword evidence="5" id="KW-1133">Transmembrane helix</keyword>
<evidence type="ECO:0000313" key="8">
    <source>
        <dbReference type="Proteomes" id="UP000277928"/>
    </source>
</evidence>
<dbReference type="SMART" id="SM01420">
    <property type="entry name" value="TRP_2"/>
    <property type="match status" value="1"/>
</dbReference>
<dbReference type="GO" id="GO:0005886">
    <property type="term" value="C:plasma membrane"/>
    <property type="evidence" value="ECO:0007669"/>
    <property type="project" value="TreeGrafter"/>
</dbReference>
<keyword evidence="5" id="KW-0472">Membrane</keyword>
<dbReference type="GO" id="GO:0070679">
    <property type="term" value="F:inositol 1,4,5 trisphosphate binding"/>
    <property type="evidence" value="ECO:0007669"/>
    <property type="project" value="TreeGrafter"/>
</dbReference>
<proteinExistence type="predicted"/>
<reference evidence="7 8" key="1">
    <citation type="submission" date="2018-08" db="EMBL/GenBank/DDBJ databases">
        <authorList>
            <person name="Laetsch R D."/>
            <person name="Stevens L."/>
            <person name="Kumar S."/>
            <person name="Blaxter L. M."/>
        </authorList>
    </citation>
    <scope>NUCLEOTIDE SEQUENCE [LARGE SCALE GENOMIC DNA]</scope>
</reference>
<keyword evidence="2" id="KW-0677">Repeat</keyword>
<dbReference type="InterPro" id="IPR002153">
    <property type="entry name" value="TRPC_channel"/>
</dbReference>
<dbReference type="GO" id="GO:0015279">
    <property type="term" value="F:store-operated calcium channel activity"/>
    <property type="evidence" value="ECO:0007669"/>
    <property type="project" value="TreeGrafter"/>
</dbReference>
<organism evidence="7 8">
    <name type="scientific">Litomosoides sigmodontis</name>
    <name type="common">Filarial nematode worm</name>
    <dbReference type="NCBI Taxonomy" id="42156"/>
    <lineage>
        <taxon>Eukaryota</taxon>
        <taxon>Metazoa</taxon>
        <taxon>Ecdysozoa</taxon>
        <taxon>Nematoda</taxon>
        <taxon>Chromadorea</taxon>
        <taxon>Rhabditida</taxon>
        <taxon>Spirurina</taxon>
        <taxon>Spiruromorpha</taxon>
        <taxon>Filarioidea</taxon>
        <taxon>Onchocercidae</taxon>
        <taxon>Litomosoides</taxon>
    </lineage>
</organism>
<keyword evidence="8" id="KW-1185">Reference proteome</keyword>
<dbReference type="InterPro" id="IPR036770">
    <property type="entry name" value="Ankyrin_rpt-contain_sf"/>
</dbReference>
<dbReference type="SUPFAM" id="SSF48403">
    <property type="entry name" value="Ankyrin repeat"/>
    <property type="match status" value="1"/>
</dbReference>
<feature type="domain" description="Transient receptor ion channel" evidence="6">
    <location>
        <begin position="154"/>
        <end position="214"/>
    </location>
</feature>
<sequence>MEYSFNEKANLPDYYDGRVEWNASKSMDATIHQFRTAVLTANVRVVKQILRDMHNVTPGQIERLLSLVIDRTSAESTKEALMTAICIGSRPLVEFILSLFMEYPGEERNGCRKSKSFPAHMTPLMLACICNNFSVVQCLLLRKHYVQLPHRPDCSCDECSRSARCMANNVILLDTYRAVSSAPFLWLACTDPLLAAFNLAIDLQVCEEMVNEHKVAYSDLRHNVMTFAVKIAEQCWTTEEIHVLLSHKVGSPLADCESRFPRIQLALKSHMKPFLSSLSVQATMEDHWRGMWADSGKLKCQDLSRNFRHILCYPLLASLHAISAGFCVKTFKYPLARYMSRLASYVLFLIILIFIRYFGRTGERSSERSLVNSYLRLILECYVYLYVYGLAVTHYIEFASKGLVRFYNVWWRWFDLIFIWLFSGSFFCFVMTEATVAQDSLKQLHRRHWVYYDFSIIYDIYFGAASVMALWRILYYFQLQRYIGSTVVTAIIMLCFSLGVNTMYQAYNDNRVLDKDGNIVQQKETYSSIGITFRNLYWSFYGYLAPWDYKVVVGNAGPQQVPTEHPLTNYAGEITIAAFHIAVVLTLLNLMISMLVRTADHALKNEDMEWKFTRCQIYSEYFEWFTAIPPPFNLIYNTTCALHRAFSNKFKFVYPDLWIPIKIWKPSLDDVITQDISYLKLMRLLFERYRFAEEYHYKTVMKYDADRFIDKERHMRPLLSFMNSPPTPYKIITY</sequence>
<keyword evidence="5" id="KW-0812">Transmembrane</keyword>
<feature type="transmembrane region" description="Helical" evidence="5">
    <location>
        <begin position="574"/>
        <end position="596"/>
    </location>
</feature>
<keyword evidence="3" id="KW-0406">Ion transport</keyword>
<dbReference type="AlphaFoldDB" id="A0A3P6SFV9"/>
<evidence type="ECO:0000259" key="6">
    <source>
        <dbReference type="SMART" id="SM01420"/>
    </source>
</evidence>
<dbReference type="GO" id="GO:0007338">
    <property type="term" value="P:single fertilization"/>
    <property type="evidence" value="ECO:0007669"/>
    <property type="project" value="TreeGrafter"/>
</dbReference>
<dbReference type="EMBL" id="UYRX01000037">
    <property type="protein sequence ID" value="VDK70559.1"/>
    <property type="molecule type" value="Genomic_DNA"/>
</dbReference>
<evidence type="ECO:0000256" key="5">
    <source>
        <dbReference type="SAM" id="Phobius"/>
    </source>
</evidence>
<dbReference type="Proteomes" id="UP000277928">
    <property type="component" value="Unassembled WGS sequence"/>
</dbReference>
<dbReference type="STRING" id="42156.A0A3P6SFV9"/>
<evidence type="ECO:0000256" key="4">
    <source>
        <dbReference type="ARBA" id="ARBA00023303"/>
    </source>
</evidence>
<feature type="transmembrane region" description="Helical" evidence="5">
    <location>
        <begin position="377"/>
        <end position="396"/>
    </location>
</feature>